<evidence type="ECO:0008006" key="4">
    <source>
        <dbReference type="Google" id="ProtNLM"/>
    </source>
</evidence>
<evidence type="ECO:0000256" key="1">
    <source>
        <dbReference type="SAM" id="Phobius"/>
    </source>
</evidence>
<accession>A0A846XLN9</accession>
<organism evidence="2 3">
    <name type="scientific">Nocardia speluncae</name>
    <dbReference type="NCBI Taxonomy" id="419477"/>
    <lineage>
        <taxon>Bacteria</taxon>
        <taxon>Bacillati</taxon>
        <taxon>Actinomycetota</taxon>
        <taxon>Actinomycetes</taxon>
        <taxon>Mycobacteriales</taxon>
        <taxon>Nocardiaceae</taxon>
        <taxon>Nocardia</taxon>
    </lineage>
</organism>
<dbReference type="EMBL" id="JAAXOO010000005">
    <property type="protein sequence ID" value="NKY35473.1"/>
    <property type="molecule type" value="Genomic_DNA"/>
</dbReference>
<evidence type="ECO:0000313" key="2">
    <source>
        <dbReference type="EMBL" id="NKY35473.1"/>
    </source>
</evidence>
<name>A0A846XLN9_9NOCA</name>
<protein>
    <recommendedName>
        <fullName evidence="4">PH (Pleckstrin Homology) domain-containing protein</fullName>
    </recommendedName>
</protein>
<evidence type="ECO:0000313" key="3">
    <source>
        <dbReference type="Proteomes" id="UP000565715"/>
    </source>
</evidence>
<keyword evidence="3" id="KW-1185">Reference proteome</keyword>
<reference evidence="2 3" key="1">
    <citation type="submission" date="2020-04" db="EMBL/GenBank/DDBJ databases">
        <title>MicrobeNet Type strains.</title>
        <authorList>
            <person name="Nicholson A.C."/>
        </authorList>
    </citation>
    <scope>NUCLEOTIDE SEQUENCE [LARGE SCALE GENOMIC DNA]</scope>
    <source>
        <strain evidence="2 3">DSM 45078</strain>
    </source>
</reference>
<gene>
    <name evidence="2" type="ORF">HGA13_20720</name>
</gene>
<comment type="caution">
    <text evidence="2">The sequence shown here is derived from an EMBL/GenBank/DDBJ whole genome shotgun (WGS) entry which is preliminary data.</text>
</comment>
<dbReference type="AlphaFoldDB" id="A0A846XLN9"/>
<feature type="transmembrane region" description="Helical" evidence="1">
    <location>
        <begin position="76"/>
        <end position="97"/>
    </location>
</feature>
<proteinExistence type="predicted"/>
<feature type="transmembrane region" description="Helical" evidence="1">
    <location>
        <begin position="41"/>
        <end position="64"/>
    </location>
</feature>
<keyword evidence="1" id="KW-0472">Membrane</keyword>
<keyword evidence="1" id="KW-0812">Transmembrane</keyword>
<keyword evidence="1" id="KW-1133">Transmembrane helix</keyword>
<sequence>MTGFSRLLRNQARLYTGLWLWLRRTTDRDSRENRPLTATRGVLALPMAFLAATLIEVAVLHLVIPWAWLSLTLAAVSVWSLVLLFAVVVADIAYPHYLTGQEAVLRRSGRVIARVPLDRIAAVAVCRRYNQTATAFEDGRLFLAGPDGTTADLTLRDPVTVQIDSLLPSGRIAADTTRISLILDDPTVLRTALNAPADLRPDRRHRP</sequence>
<dbReference type="RefSeq" id="WP_068041997.1">
    <property type="nucleotide sequence ID" value="NZ_JAAXOO010000005.1"/>
</dbReference>
<dbReference type="Proteomes" id="UP000565715">
    <property type="component" value="Unassembled WGS sequence"/>
</dbReference>